<dbReference type="KEGG" id="ter:Tery_1784"/>
<dbReference type="EMBL" id="CP000393">
    <property type="protein sequence ID" value="ABG51043.1"/>
    <property type="molecule type" value="Genomic_DNA"/>
</dbReference>
<dbReference type="PANTHER" id="PTHR34301">
    <property type="entry name" value="DNA-BINDING PROTEIN-RELATED"/>
    <property type="match status" value="1"/>
</dbReference>
<dbReference type="STRING" id="203124.Tery_1784"/>
<dbReference type="AlphaFoldDB" id="Q114N1"/>
<protein>
    <submittedName>
        <fullName evidence="1">Uncharacterized protein</fullName>
    </submittedName>
</protein>
<dbReference type="eggNOG" id="COG1672">
    <property type="taxonomic scope" value="Bacteria"/>
</dbReference>
<proteinExistence type="predicted"/>
<name>Q114N1_TRIEI</name>
<evidence type="ECO:0000313" key="1">
    <source>
        <dbReference type="EMBL" id="ABG51043.1"/>
    </source>
</evidence>
<reference evidence="1" key="1">
    <citation type="submission" date="2006-06" db="EMBL/GenBank/DDBJ databases">
        <title>Complete sequence of Trichodesmium erythraeum IMS101.</title>
        <authorList>
            <consortium name="US DOE Joint Genome Institute"/>
            <person name="Copeland A."/>
            <person name="Lucas S."/>
            <person name="Lapidus A."/>
            <person name="Barry K."/>
            <person name="Detter J.C."/>
            <person name="Glavina del Rio T."/>
            <person name="Hammon N."/>
            <person name="Israni S."/>
            <person name="Dalin E."/>
            <person name="Tice H."/>
            <person name="Pitluck S."/>
            <person name="Kiss H."/>
            <person name="Munk A.C."/>
            <person name="Brettin T."/>
            <person name="Bruce D."/>
            <person name="Han C."/>
            <person name="Tapia R."/>
            <person name="Gilna P."/>
            <person name="Schmutz J."/>
            <person name="Larimer F."/>
            <person name="Land M."/>
            <person name="Hauser L."/>
            <person name="Kyrpides N."/>
            <person name="Kim E."/>
            <person name="Richardson P."/>
        </authorList>
    </citation>
    <scope>NUCLEOTIDE SEQUENCE [LARGE SCALE GENOMIC DNA]</scope>
    <source>
        <strain evidence="1">IMS101</strain>
    </source>
</reference>
<gene>
    <name evidence="1" type="ordered locus">Tery_1784</name>
</gene>
<dbReference type="HOGENOM" id="CLU_662124_0_0_3"/>
<dbReference type="OrthoDB" id="478265at2"/>
<accession>Q114N1</accession>
<dbReference type="RefSeq" id="WP_011611418.1">
    <property type="nucleotide sequence ID" value="NC_008312.1"/>
</dbReference>
<sequence>MNDYKYRPNPYIFGKPIYQKKQLFGRENTVKRIQNNIKNNIKITLLHIQRRIGKTSLITCLPQFFTDDIKCVTFSFQGYKNRSILEILNNLADEIANTIDGVPREVRELADSSENFFRIFLPRIINKYLSGKNLVLLLDEFDVLEEDQTTFIHGKYLFNELKKAVNREEKLFAILVFGRPLKDMTYLGELLQKEGQETIEVGLLDKKSTHNLIVEPAKGTLEYEADAIDAIWQLSAGHPSLTQLLCLYIFRFCIQKGIKKVTHTHVDSILDEAMEGGKAALKGFIEPLNENENLFFRAVAKAQNEVGENRLKANIKKSQSVGKRLAEEYGFLEEKEDGTGYKIKVELVRRWLVKNYPLSDKEKLQVEKAI</sequence>
<dbReference type="SUPFAM" id="SSF52540">
    <property type="entry name" value="P-loop containing nucleoside triphosphate hydrolases"/>
    <property type="match status" value="1"/>
</dbReference>
<dbReference type="InterPro" id="IPR027417">
    <property type="entry name" value="P-loop_NTPase"/>
</dbReference>
<dbReference type="Gene3D" id="3.40.50.300">
    <property type="entry name" value="P-loop containing nucleotide triphosphate hydrolases"/>
    <property type="match status" value="1"/>
</dbReference>
<dbReference type="PANTHER" id="PTHR34301:SF8">
    <property type="entry name" value="ATPASE DOMAIN-CONTAINING PROTEIN"/>
    <property type="match status" value="1"/>
</dbReference>
<organism evidence="1">
    <name type="scientific">Trichodesmium erythraeum (strain IMS101)</name>
    <dbReference type="NCBI Taxonomy" id="203124"/>
    <lineage>
        <taxon>Bacteria</taxon>
        <taxon>Bacillati</taxon>
        <taxon>Cyanobacteriota</taxon>
        <taxon>Cyanophyceae</taxon>
        <taxon>Oscillatoriophycideae</taxon>
        <taxon>Oscillatoriales</taxon>
        <taxon>Microcoleaceae</taxon>
        <taxon>Trichodesmium</taxon>
    </lineage>
</organism>